<reference evidence="1 2" key="1">
    <citation type="journal article" date="2020" name="J. Phycol.">
        <title>Comparative genome analysis reveals Cyanidiococcus gen. nov., a new extremophilic red algal genus sister to Cyanidioschyzon (Cyanidioschyzonaceae, Rhodophyta).</title>
        <authorList>
            <person name="Liu S.-L."/>
            <person name="Chiang Y.-R."/>
            <person name="Yoon H.S."/>
            <person name="Fu H.-Y."/>
        </authorList>
    </citation>
    <scope>NUCLEOTIDE SEQUENCE [LARGE SCALE GENOMIC DNA]</scope>
    <source>
        <strain evidence="1 2">THAL066</strain>
    </source>
</reference>
<dbReference type="Proteomes" id="UP000530660">
    <property type="component" value="Unassembled WGS sequence"/>
</dbReference>
<accession>A0A7J7IM00</accession>
<proteinExistence type="predicted"/>
<sequence length="111" mass="13090">MLRPTRSVLVNPARFLRSWFERTQEKTQAIREQDVFRAQVEHLSACERFGADEYCALLGKLREASGYGGRFWEKLTNVRNDPFMKDLQDQEELLRCPFCRSERTPFENAAE</sequence>
<dbReference type="EMBL" id="VWRR01000006">
    <property type="protein sequence ID" value="KAF6003674.1"/>
    <property type="molecule type" value="Genomic_DNA"/>
</dbReference>
<evidence type="ECO:0000313" key="2">
    <source>
        <dbReference type="Proteomes" id="UP000530660"/>
    </source>
</evidence>
<keyword evidence="2" id="KW-1185">Reference proteome</keyword>
<evidence type="ECO:0000313" key="1">
    <source>
        <dbReference type="EMBL" id="KAF6003674.1"/>
    </source>
</evidence>
<gene>
    <name evidence="1" type="ORF">F1559_004384</name>
</gene>
<organism evidence="1 2">
    <name type="scientific">Cyanidiococcus yangmingshanensis</name>
    <dbReference type="NCBI Taxonomy" id="2690220"/>
    <lineage>
        <taxon>Eukaryota</taxon>
        <taxon>Rhodophyta</taxon>
        <taxon>Bangiophyceae</taxon>
        <taxon>Cyanidiales</taxon>
        <taxon>Cyanidiaceae</taxon>
        <taxon>Cyanidiococcus</taxon>
    </lineage>
</organism>
<protein>
    <submittedName>
        <fullName evidence="1">Uncharacterized protein</fullName>
    </submittedName>
</protein>
<comment type="caution">
    <text evidence="1">The sequence shown here is derived from an EMBL/GenBank/DDBJ whole genome shotgun (WGS) entry which is preliminary data.</text>
</comment>
<name>A0A7J7IM00_9RHOD</name>
<dbReference type="OrthoDB" id="10420420at2759"/>
<dbReference type="AlphaFoldDB" id="A0A7J7IM00"/>